<accession>A0ABD1YLW6</accession>
<comment type="caution">
    <text evidence="2">The sequence shown here is derived from an EMBL/GenBank/DDBJ whole genome shotgun (WGS) entry which is preliminary data.</text>
</comment>
<dbReference type="Proteomes" id="UP001605036">
    <property type="component" value="Unassembled WGS sequence"/>
</dbReference>
<dbReference type="EMBL" id="JBHFFA010000004">
    <property type="protein sequence ID" value="KAL2631693.1"/>
    <property type="molecule type" value="Genomic_DNA"/>
</dbReference>
<evidence type="ECO:0000313" key="2">
    <source>
        <dbReference type="EMBL" id="KAL2631693.1"/>
    </source>
</evidence>
<dbReference type="AlphaFoldDB" id="A0ABD1YLW6"/>
<reference evidence="2 3" key="1">
    <citation type="submission" date="2024-09" db="EMBL/GenBank/DDBJ databases">
        <title>Chromosome-scale assembly of Riccia fluitans.</title>
        <authorList>
            <person name="Paukszto L."/>
            <person name="Sawicki J."/>
            <person name="Karawczyk K."/>
            <person name="Piernik-Szablinska J."/>
            <person name="Szczecinska M."/>
            <person name="Mazdziarz M."/>
        </authorList>
    </citation>
    <scope>NUCLEOTIDE SEQUENCE [LARGE SCALE GENOMIC DNA]</scope>
    <source>
        <strain evidence="2">Rf_01</strain>
        <tissue evidence="2">Aerial parts of the thallus</tissue>
    </source>
</reference>
<feature type="region of interest" description="Disordered" evidence="1">
    <location>
        <begin position="16"/>
        <end position="125"/>
    </location>
</feature>
<evidence type="ECO:0000313" key="3">
    <source>
        <dbReference type="Proteomes" id="UP001605036"/>
    </source>
</evidence>
<proteinExistence type="predicted"/>
<evidence type="ECO:0000256" key="1">
    <source>
        <dbReference type="SAM" id="MobiDB-lite"/>
    </source>
</evidence>
<feature type="compositionally biased region" description="Polar residues" evidence="1">
    <location>
        <begin position="97"/>
        <end position="108"/>
    </location>
</feature>
<keyword evidence="3" id="KW-1185">Reference proteome</keyword>
<protein>
    <submittedName>
        <fullName evidence="2">Uncharacterized protein</fullName>
    </submittedName>
</protein>
<organism evidence="2 3">
    <name type="scientific">Riccia fluitans</name>
    <dbReference type="NCBI Taxonomy" id="41844"/>
    <lineage>
        <taxon>Eukaryota</taxon>
        <taxon>Viridiplantae</taxon>
        <taxon>Streptophyta</taxon>
        <taxon>Embryophyta</taxon>
        <taxon>Marchantiophyta</taxon>
        <taxon>Marchantiopsida</taxon>
        <taxon>Marchantiidae</taxon>
        <taxon>Marchantiales</taxon>
        <taxon>Ricciaceae</taxon>
        <taxon>Riccia</taxon>
    </lineage>
</organism>
<name>A0ABD1YLW6_9MARC</name>
<gene>
    <name evidence="2" type="ORF">R1flu_016379</name>
</gene>
<sequence length="125" mass="13363">MRISLKVFRGNDTDEIVDSQGMDLGRKIEDDLSDISTPRSEDSDLGRAQQVSDVQDLPVSRGGDRVMSRRSLQQATSGDIFGRPPSPYHAVAAGRLSSASENSESTTLHDALGPGSQGFTQDIAA</sequence>